<name>A0ACB7RMI2_HYAAI</name>
<organism evidence="1 2">
    <name type="scientific">Hyalomma asiaticum</name>
    <name type="common">Tick</name>
    <dbReference type="NCBI Taxonomy" id="266040"/>
    <lineage>
        <taxon>Eukaryota</taxon>
        <taxon>Metazoa</taxon>
        <taxon>Ecdysozoa</taxon>
        <taxon>Arthropoda</taxon>
        <taxon>Chelicerata</taxon>
        <taxon>Arachnida</taxon>
        <taxon>Acari</taxon>
        <taxon>Parasitiformes</taxon>
        <taxon>Ixodida</taxon>
        <taxon>Ixodoidea</taxon>
        <taxon>Ixodidae</taxon>
        <taxon>Hyalomminae</taxon>
        <taxon>Hyalomma</taxon>
    </lineage>
</organism>
<accession>A0ACB7RMI2</accession>
<protein>
    <submittedName>
        <fullName evidence="1">Uncharacterized protein</fullName>
    </submittedName>
</protein>
<dbReference type="Proteomes" id="UP000821845">
    <property type="component" value="Chromosome 8"/>
</dbReference>
<proteinExistence type="predicted"/>
<reference evidence="1" key="1">
    <citation type="submission" date="2020-05" db="EMBL/GenBank/DDBJ databases">
        <title>Large-scale comparative analyses of tick genomes elucidate their genetic diversity and vector capacities.</title>
        <authorList>
            <person name="Jia N."/>
            <person name="Wang J."/>
            <person name="Shi W."/>
            <person name="Du L."/>
            <person name="Sun Y."/>
            <person name="Zhan W."/>
            <person name="Jiang J."/>
            <person name="Wang Q."/>
            <person name="Zhang B."/>
            <person name="Ji P."/>
            <person name="Sakyi L.B."/>
            <person name="Cui X."/>
            <person name="Yuan T."/>
            <person name="Jiang B."/>
            <person name="Yang W."/>
            <person name="Lam T.T.-Y."/>
            <person name="Chang Q."/>
            <person name="Ding S."/>
            <person name="Wang X."/>
            <person name="Zhu J."/>
            <person name="Ruan X."/>
            <person name="Zhao L."/>
            <person name="Wei J."/>
            <person name="Que T."/>
            <person name="Du C."/>
            <person name="Cheng J."/>
            <person name="Dai P."/>
            <person name="Han X."/>
            <person name="Huang E."/>
            <person name="Gao Y."/>
            <person name="Liu J."/>
            <person name="Shao H."/>
            <person name="Ye R."/>
            <person name="Li L."/>
            <person name="Wei W."/>
            <person name="Wang X."/>
            <person name="Wang C."/>
            <person name="Yang T."/>
            <person name="Huo Q."/>
            <person name="Li W."/>
            <person name="Guo W."/>
            <person name="Chen H."/>
            <person name="Zhou L."/>
            <person name="Ni X."/>
            <person name="Tian J."/>
            <person name="Zhou Y."/>
            <person name="Sheng Y."/>
            <person name="Liu T."/>
            <person name="Pan Y."/>
            <person name="Xia L."/>
            <person name="Li J."/>
            <person name="Zhao F."/>
            <person name="Cao W."/>
        </authorList>
    </citation>
    <scope>NUCLEOTIDE SEQUENCE</scope>
    <source>
        <strain evidence="1">Hyas-2018</strain>
    </source>
</reference>
<gene>
    <name evidence="1" type="ORF">HPB50_008334</name>
</gene>
<keyword evidence="2" id="KW-1185">Reference proteome</keyword>
<comment type="caution">
    <text evidence="1">The sequence shown here is derived from an EMBL/GenBank/DDBJ whole genome shotgun (WGS) entry which is preliminary data.</text>
</comment>
<evidence type="ECO:0000313" key="2">
    <source>
        <dbReference type="Proteomes" id="UP000821845"/>
    </source>
</evidence>
<sequence>MPMANSRQVGFDSRRHQGIDQYDHLASSPFWESSPSTCSTPSYEDTQNTELFWRPHEKTCPRPRTPERHQYEHLYHNFQIRHNRETLGQSRYSGKSMRAGSRYWTPAQLRQWWVKDSTDRDPGRGAGITCEQESPSTSGASPCEEPSCNGSREWNNSVDDPTMGMWSGNDAAACDKHPWKMTPSREAASGESQRASLHTSEAACSIAGSPDSEASPTLQSMFHPTPEMRDELVSLEESWKAFLETWTSLLIDRSLDDNHAWPTLQQVLDKMMEQVATPDYSDKHCEFSHDSGVALTGYSPAFSQPEYQSNSDDDVLNSAMPHYFSDCTSSISQEYRYVTADNKSLGVCYVSRPLKNTKSLLVCDVDKILSKTCGESPVNPFGVSEDNTEEAASPDVERQEMRAKSPYNEETVRCIVPLDTFQTYSDHSSSDLTEVQSMTLQPSRENAGLAGCQATLMKELFEDNSPYDVMEWPSCAQAKAVDNVYQTSWEGAFDDEEALKPEYSSHGEGLTLRKLLRIGK</sequence>
<evidence type="ECO:0000313" key="1">
    <source>
        <dbReference type="EMBL" id="KAH6923866.1"/>
    </source>
</evidence>
<dbReference type="EMBL" id="CM023488">
    <property type="protein sequence ID" value="KAH6923866.1"/>
    <property type="molecule type" value="Genomic_DNA"/>
</dbReference>